<keyword evidence="2" id="KW-1185">Reference proteome</keyword>
<proteinExistence type="predicted"/>
<dbReference type="AlphaFoldDB" id="M9LF55"/>
<comment type="caution">
    <text evidence="1">The sequence shown here is derived from an EMBL/GenBank/DDBJ whole genome shotgun (WGS) entry which is preliminary data.</text>
</comment>
<evidence type="ECO:0000313" key="1">
    <source>
        <dbReference type="EMBL" id="GAC40855.1"/>
    </source>
</evidence>
<reference evidence="1 2" key="1">
    <citation type="submission" date="2012-10" db="EMBL/GenBank/DDBJ databases">
        <title>Draft Genome Sequence of Paenibacillus popilliae ATCC 14706T.</title>
        <authorList>
            <person name="Iiyama K."/>
            <person name="Mori K."/>
            <person name="Mon H."/>
            <person name="Chieda Y."/>
            <person name="Lee J.M."/>
            <person name="Kusakabe T."/>
            <person name="Tashiro K."/>
            <person name="Asano S."/>
            <person name="Yasunaga-Aoki C."/>
            <person name="Shimizu S."/>
        </authorList>
    </citation>
    <scope>NUCLEOTIDE SEQUENCE [LARGE SCALE GENOMIC DNA]</scope>
    <source>
        <strain evidence="1 2">ATCC 14706</strain>
    </source>
</reference>
<evidence type="ECO:0000313" key="2">
    <source>
        <dbReference type="Proteomes" id="UP000029453"/>
    </source>
</evidence>
<accession>M9LF55</accession>
<protein>
    <submittedName>
        <fullName evidence="1">Uncharacterized protein</fullName>
    </submittedName>
</protein>
<dbReference type="Proteomes" id="UP000029453">
    <property type="component" value="Unassembled WGS sequence"/>
</dbReference>
<dbReference type="EMBL" id="BALG01000014">
    <property type="protein sequence ID" value="GAC40855.1"/>
    <property type="molecule type" value="Genomic_DNA"/>
</dbReference>
<organism evidence="1 2">
    <name type="scientific">Paenibacillus popilliae ATCC 14706</name>
    <dbReference type="NCBI Taxonomy" id="1212764"/>
    <lineage>
        <taxon>Bacteria</taxon>
        <taxon>Bacillati</taxon>
        <taxon>Bacillota</taxon>
        <taxon>Bacilli</taxon>
        <taxon>Bacillales</taxon>
        <taxon>Paenibacillaceae</taxon>
        <taxon>Paenibacillus</taxon>
    </lineage>
</organism>
<sequence>MGRKRTRYRRANVEVTQSMDSAELITRLLPLRHKEIHIGMQGDEELALVAGVHEYGSAKMNIPARSIIGAGKKKAQAAIGKLVRAGVTQIALGRKGAQSLQTEIGELGLDRMLKNFDRIKQPALSPIYARRKSGNKLLIADEDLRNALTYTIVSKEGR</sequence>
<gene>
    <name evidence="1" type="ORF">PPOP_0183</name>
</gene>
<name>M9LF55_PAEPP</name>